<evidence type="ECO:0000256" key="1">
    <source>
        <dbReference type="SAM" id="MobiDB-lite"/>
    </source>
</evidence>
<feature type="compositionally biased region" description="Basic and acidic residues" evidence="1">
    <location>
        <begin position="182"/>
        <end position="191"/>
    </location>
</feature>
<reference evidence="3" key="1">
    <citation type="submission" date="2017-03" db="EMBL/GenBank/DDBJ databases">
        <authorList>
            <person name="Sharma R."/>
            <person name="Thines M."/>
        </authorList>
    </citation>
    <scope>NUCLEOTIDE SEQUENCE [LARGE SCALE GENOMIC DNA]</scope>
</reference>
<organism evidence="2 3">
    <name type="scientific">Lasallia pustulata</name>
    <dbReference type="NCBI Taxonomy" id="136370"/>
    <lineage>
        <taxon>Eukaryota</taxon>
        <taxon>Fungi</taxon>
        <taxon>Dikarya</taxon>
        <taxon>Ascomycota</taxon>
        <taxon>Pezizomycotina</taxon>
        <taxon>Lecanoromycetes</taxon>
        <taxon>OSLEUM clade</taxon>
        <taxon>Umbilicariomycetidae</taxon>
        <taxon>Umbilicariales</taxon>
        <taxon>Umbilicariaceae</taxon>
        <taxon>Lasallia</taxon>
    </lineage>
</organism>
<evidence type="ECO:0000313" key="2">
    <source>
        <dbReference type="EMBL" id="SLM36684.1"/>
    </source>
</evidence>
<dbReference type="AlphaFoldDB" id="A0A1W5D0N7"/>
<proteinExistence type="predicted"/>
<feature type="compositionally biased region" description="Basic and acidic residues" evidence="1">
    <location>
        <begin position="321"/>
        <end position="343"/>
    </location>
</feature>
<dbReference type="EMBL" id="FWEW01001269">
    <property type="protein sequence ID" value="SLM36684.1"/>
    <property type="molecule type" value="Genomic_DNA"/>
</dbReference>
<feature type="compositionally biased region" description="Polar residues" evidence="1">
    <location>
        <begin position="354"/>
        <end position="365"/>
    </location>
</feature>
<evidence type="ECO:0000313" key="3">
    <source>
        <dbReference type="Proteomes" id="UP000192927"/>
    </source>
</evidence>
<feature type="region of interest" description="Disordered" evidence="1">
    <location>
        <begin position="318"/>
        <end position="448"/>
    </location>
</feature>
<name>A0A1W5D0N7_9LECA</name>
<feature type="region of interest" description="Disordered" evidence="1">
    <location>
        <begin position="161"/>
        <end position="191"/>
    </location>
</feature>
<accession>A0A1W5D0N7</accession>
<protein>
    <submittedName>
        <fullName evidence="2">Uncharacterized protein</fullName>
    </submittedName>
</protein>
<sequence>MADYIDALGGDLFAQVYGLWDGSEVNPLSLNHIGNLRSYISYLSDTTTRVTTPEPLTEQQRRSEQRRWQQALDRAASLPFFQFNAQRKEERERLWNADPETSWIPRIPIGGDFDKMVHEKIKKVWVDQGIWNNEWKEMAVGHWKHEEPLVLESGLGTDLKAESPPGLFDMAPKQPQQRPRRPKSDDEKRRIAERRVVLEREREASRPYHQFVYQISKERGRIEHESRSAEGSNNADINTKAYENVKNTWVKRGIWKTKWGILPGMSWKHEEPIEQVIEDSLMPEIPPRNPQSPRGKAVKAPFKLSFIRPLLFEPTHLQESGIRDASQHDSSKISRATGKERLRPRPRPYIPEQVSASVPQASSEGNAAERQPPPVHVTLRRSERLRRPVSSVTEDPQETVFPNPSKRAARPKPELKAVKNTTARRSEKPQGVTKRLQAKTGRGKAKNK</sequence>
<dbReference type="Proteomes" id="UP000192927">
    <property type="component" value="Unassembled WGS sequence"/>
</dbReference>
<keyword evidence="3" id="KW-1185">Reference proteome</keyword>